<keyword evidence="4" id="KW-1185">Reference proteome</keyword>
<organism evidence="3 5">
    <name type="scientific">Anaerotignum propionicum DSM 1682</name>
    <dbReference type="NCBI Taxonomy" id="991789"/>
    <lineage>
        <taxon>Bacteria</taxon>
        <taxon>Bacillati</taxon>
        <taxon>Bacillota</taxon>
        <taxon>Clostridia</taxon>
        <taxon>Lachnospirales</taxon>
        <taxon>Anaerotignaceae</taxon>
        <taxon>Anaerotignum</taxon>
    </lineage>
</organism>
<evidence type="ECO:0000313" key="2">
    <source>
        <dbReference type="EMBL" id="AMJ40771.1"/>
    </source>
</evidence>
<dbReference type="Pfam" id="PF02589">
    <property type="entry name" value="LUD_dom"/>
    <property type="match status" value="1"/>
</dbReference>
<dbReference type="Proteomes" id="UP000068026">
    <property type="component" value="Chromosome"/>
</dbReference>
<dbReference type="SUPFAM" id="SSF100950">
    <property type="entry name" value="NagB/RpiA/CoA transferase-like"/>
    <property type="match status" value="1"/>
</dbReference>
<dbReference type="EMBL" id="CP014223">
    <property type="protein sequence ID" value="AMJ40771.1"/>
    <property type="molecule type" value="Genomic_DNA"/>
</dbReference>
<dbReference type="Gene3D" id="3.40.50.10420">
    <property type="entry name" value="NagB/RpiA/CoA transferase-like"/>
    <property type="match status" value="1"/>
</dbReference>
<dbReference type="RefSeq" id="WP_082754241.1">
    <property type="nucleotide sequence ID" value="NZ_CP014223.1"/>
</dbReference>
<dbReference type="InterPro" id="IPR009501">
    <property type="entry name" value="UCP020269"/>
</dbReference>
<dbReference type="OrthoDB" id="9809147at2"/>
<proteinExistence type="predicted"/>
<reference evidence="4" key="2">
    <citation type="submission" date="2016-01" db="EMBL/GenBank/DDBJ databases">
        <authorList>
            <person name="Poehlein A."/>
            <person name="Schlien K."/>
            <person name="Gottschalk G."/>
            <person name="Buckel W."/>
            <person name="Daniel R."/>
        </authorList>
    </citation>
    <scope>NUCLEOTIDE SEQUENCE [LARGE SCALE GENOMIC DNA]</scope>
    <source>
        <strain evidence="4">X2</strain>
    </source>
</reference>
<dbReference type="KEGG" id="cpro:CPRO_11780"/>
<sequence>MSTPIEMRTEILGKTVVSKLEGRHFEAYYCPTAKEALEKAVSLVPEKSSVSWGGSMTIRNMGLTKAFHNGDFEVIDRDLAKSPEETANLHRQGLLADYFITSTNALSQDGILVNIDGTGNRIAAMSFGPKNVIIICGINKVAPNLDAAVSRARNVAAPTNAFRFMGKTPCVTTGSCHNCTSTDSICSQVLITRLCRPAKRIKVIVVGEEMGY</sequence>
<protein>
    <submittedName>
        <fullName evidence="3">Uncharacterized ACR, YkgG family COG1556</fullName>
    </submittedName>
</protein>
<dbReference type="EMBL" id="FQUA01000006">
    <property type="protein sequence ID" value="SHE73005.1"/>
    <property type="molecule type" value="Genomic_DNA"/>
</dbReference>
<gene>
    <name evidence="2" type="ORF">CPRO_11780</name>
    <name evidence="3" type="ORF">SAMN02745151_01588</name>
</gene>
<dbReference type="InterPro" id="IPR003741">
    <property type="entry name" value="LUD_dom"/>
</dbReference>
<name>A0A0X1U764_ANAPI</name>
<dbReference type="PANTHER" id="PTHR36179">
    <property type="entry name" value="LUD_DOM DOMAIN-CONTAINING PROTEIN"/>
    <property type="match status" value="1"/>
</dbReference>
<dbReference type="PANTHER" id="PTHR36179:SF2">
    <property type="entry name" value="LUD DOMAIN-CONTAINING PROTEIN"/>
    <property type="match status" value="1"/>
</dbReference>
<evidence type="ECO:0000313" key="3">
    <source>
        <dbReference type="EMBL" id="SHE73005.1"/>
    </source>
</evidence>
<dbReference type="InterPro" id="IPR024185">
    <property type="entry name" value="FTHF_cligase-like_sf"/>
</dbReference>
<evidence type="ECO:0000259" key="1">
    <source>
        <dbReference type="Pfam" id="PF02589"/>
    </source>
</evidence>
<dbReference type="Proteomes" id="UP000184204">
    <property type="component" value="Unassembled WGS sequence"/>
</dbReference>
<reference evidence="3" key="3">
    <citation type="submission" date="2016-11" db="EMBL/GenBank/DDBJ databases">
        <authorList>
            <person name="Varghese N."/>
            <person name="Submissions S."/>
        </authorList>
    </citation>
    <scope>NUCLEOTIDE SEQUENCE</scope>
    <source>
        <strain evidence="3">DSM 1682</strain>
    </source>
</reference>
<dbReference type="InterPro" id="IPR037171">
    <property type="entry name" value="NagB/RpiA_transferase-like"/>
</dbReference>
<reference evidence="2 4" key="1">
    <citation type="journal article" date="2016" name="Genome Announc.">
        <title>Complete Genome Sequence of the Amino Acid-Fermenting Clostridium propionicum X2 (DSM 1682).</title>
        <authorList>
            <person name="Poehlein A."/>
            <person name="Schlien K."/>
            <person name="Chowdhury N.P."/>
            <person name="Gottschalk G."/>
            <person name="Buckel W."/>
            <person name="Daniel R."/>
        </authorList>
    </citation>
    <scope>NUCLEOTIDE SEQUENCE [LARGE SCALE GENOMIC DNA]</scope>
    <source>
        <strain evidence="2 4">X2</strain>
    </source>
</reference>
<evidence type="ECO:0000313" key="4">
    <source>
        <dbReference type="Proteomes" id="UP000068026"/>
    </source>
</evidence>
<evidence type="ECO:0000313" key="5">
    <source>
        <dbReference type="Proteomes" id="UP000184204"/>
    </source>
</evidence>
<dbReference type="PIRSF" id="PIRSF020269">
    <property type="entry name" value="DUF1121"/>
    <property type="match status" value="1"/>
</dbReference>
<accession>A0A0X1U764</accession>
<reference evidence="5" key="4">
    <citation type="submission" date="2016-11" db="EMBL/GenBank/DDBJ databases">
        <authorList>
            <person name="Jaros S."/>
            <person name="Januszkiewicz K."/>
            <person name="Wedrychowicz H."/>
        </authorList>
    </citation>
    <scope>NUCLEOTIDE SEQUENCE [LARGE SCALE GENOMIC DNA]</scope>
    <source>
        <strain evidence="5">DSM 1682</strain>
    </source>
</reference>
<feature type="domain" description="LUD" evidence="1">
    <location>
        <begin position="16"/>
        <end position="206"/>
    </location>
</feature>
<dbReference type="AlphaFoldDB" id="A0A0X1U764"/>